<reference evidence="7 8" key="1">
    <citation type="submission" date="2016-10" db="EMBL/GenBank/DDBJ databases">
        <title>Complete genome sequences of three Cupriavidus strains isolated from various Malaysian environments.</title>
        <authorList>
            <person name="Abdullah A.A.-A."/>
            <person name="Shafie N.A.H."/>
            <person name="Lau N.S."/>
        </authorList>
    </citation>
    <scope>NUCLEOTIDE SEQUENCE [LARGE SCALE GENOMIC DNA]</scope>
    <source>
        <strain evidence="7 8">USMAA1020</strain>
    </source>
</reference>
<organism evidence="7 8">
    <name type="scientific">Cupriavidus malaysiensis</name>
    <dbReference type="NCBI Taxonomy" id="367825"/>
    <lineage>
        <taxon>Bacteria</taxon>
        <taxon>Pseudomonadati</taxon>
        <taxon>Pseudomonadota</taxon>
        <taxon>Betaproteobacteria</taxon>
        <taxon>Burkholderiales</taxon>
        <taxon>Burkholderiaceae</taxon>
        <taxon>Cupriavidus</taxon>
    </lineage>
</organism>
<evidence type="ECO:0000256" key="3">
    <source>
        <dbReference type="ARBA" id="ARBA00022638"/>
    </source>
</evidence>
<dbReference type="HAMAP" id="MF_04110">
    <property type="entry name" value="ENDOLYSIN_T4"/>
    <property type="match status" value="1"/>
</dbReference>
<dbReference type="RefSeq" id="WP_071018177.1">
    <property type="nucleotide sequence ID" value="NZ_CP017755.1"/>
</dbReference>
<evidence type="ECO:0000313" key="8">
    <source>
        <dbReference type="Proteomes" id="UP000177515"/>
    </source>
</evidence>
<dbReference type="InterPro" id="IPR034690">
    <property type="entry name" value="Endolysin_T4_type"/>
</dbReference>
<keyword evidence="2 6" id="KW-0929">Antimicrobial</keyword>
<name>A0ABM6FEN3_9BURK</name>
<dbReference type="InterPro" id="IPR023346">
    <property type="entry name" value="Lysozyme-like_dom_sf"/>
</dbReference>
<keyword evidence="8" id="KW-1185">Reference proteome</keyword>
<evidence type="ECO:0000256" key="2">
    <source>
        <dbReference type="ARBA" id="ARBA00022529"/>
    </source>
</evidence>
<dbReference type="InterPro" id="IPR043688">
    <property type="entry name" value="SAR_endolysin-like"/>
</dbReference>
<protein>
    <recommendedName>
        <fullName evidence="6">Lysozyme</fullName>
        <ecNumber evidence="6">3.2.1.17</ecNumber>
    </recommendedName>
</protein>
<comment type="similarity">
    <text evidence="6">Belongs to the glycosyl hydrolase 24 family.</text>
</comment>
<gene>
    <name evidence="7" type="ORF">BKK80_32715</name>
</gene>
<proteinExistence type="inferred from homology"/>
<keyword evidence="3 6" id="KW-0081">Bacteriolytic enzyme</keyword>
<dbReference type="PANTHER" id="PTHR38107">
    <property type="match status" value="1"/>
</dbReference>
<dbReference type="InterPro" id="IPR023347">
    <property type="entry name" value="Lysozyme_dom_sf"/>
</dbReference>
<evidence type="ECO:0000256" key="6">
    <source>
        <dbReference type="RuleBase" id="RU003788"/>
    </source>
</evidence>
<comment type="catalytic activity">
    <reaction evidence="1 6">
        <text>Hydrolysis of (1-&gt;4)-beta-linkages between N-acetylmuramic acid and N-acetyl-D-glucosamine residues in a peptidoglycan and between N-acetyl-D-glucosamine residues in chitodextrins.</text>
        <dbReference type="EC" id="3.2.1.17"/>
    </reaction>
</comment>
<dbReference type="SUPFAM" id="SSF53955">
    <property type="entry name" value="Lysozyme-like"/>
    <property type="match status" value="1"/>
</dbReference>
<keyword evidence="4 6" id="KW-0378">Hydrolase</keyword>
<dbReference type="Gene3D" id="1.10.530.40">
    <property type="match status" value="1"/>
</dbReference>
<dbReference type="PANTHER" id="PTHR38107:SF3">
    <property type="entry name" value="LYSOZYME RRRD-RELATED"/>
    <property type="match status" value="1"/>
</dbReference>
<dbReference type="HAMAP" id="MF_04136">
    <property type="entry name" value="SAR_ENDOLYSIN"/>
    <property type="match status" value="1"/>
</dbReference>
<evidence type="ECO:0000256" key="4">
    <source>
        <dbReference type="ARBA" id="ARBA00022801"/>
    </source>
</evidence>
<dbReference type="Proteomes" id="UP000177515">
    <property type="component" value="Chromosome 2"/>
</dbReference>
<dbReference type="InterPro" id="IPR051018">
    <property type="entry name" value="Bacteriophage_GH24"/>
</dbReference>
<dbReference type="InterPro" id="IPR002196">
    <property type="entry name" value="Glyco_hydro_24"/>
</dbReference>
<dbReference type="EMBL" id="CP017755">
    <property type="protein sequence ID" value="AOZ10352.1"/>
    <property type="molecule type" value="Genomic_DNA"/>
</dbReference>
<accession>A0ABM6FEN3</accession>
<keyword evidence="5 6" id="KW-0326">Glycosidase</keyword>
<dbReference type="EC" id="3.2.1.17" evidence="6"/>
<dbReference type="CDD" id="cd16900">
    <property type="entry name" value="endolysin_R21-like"/>
    <property type="match status" value="1"/>
</dbReference>
<evidence type="ECO:0000256" key="5">
    <source>
        <dbReference type="ARBA" id="ARBA00023295"/>
    </source>
</evidence>
<evidence type="ECO:0000313" key="7">
    <source>
        <dbReference type="EMBL" id="AOZ10352.1"/>
    </source>
</evidence>
<dbReference type="Pfam" id="PF00959">
    <property type="entry name" value="Phage_lysozyme"/>
    <property type="match status" value="1"/>
</dbReference>
<evidence type="ECO:0000256" key="1">
    <source>
        <dbReference type="ARBA" id="ARBA00000632"/>
    </source>
</evidence>
<sequence>MALPQRVTLALGSGALALAAAAVALFEGYRPAAYLDPVGIATICYGHTDGVRLGQRRSEAECEALLRADLGKALGAVDRLVAVPLPETRRAALASFVYNVGPEAFAASTLLRKLNAGDVAGACDELPRWVLARGRVLPGLVERRRQERELCRM</sequence>